<dbReference type="FunFam" id="3.40.50.300:FF:001531">
    <property type="entry name" value="Endonuclease MutS2"/>
    <property type="match status" value="1"/>
</dbReference>
<dbReference type="InterPro" id="IPR007696">
    <property type="entry name" value="DNA_mismatch_repair_MutS_core"/>
</dbReference>
<sequence>MKLMETYPHNFEEKVGFNEIRSLLADLCSSPMGSDRVAEMQAVAEHAEASRLLAETGEMQIIQNEEGLFPDLRLADVREALLRIRPMGTYLEERELLDVAAALRTIEALIRFFHVGEEDKETPYPHLQDLLCDAVAFPEMEKRISGLFDRFGQMKDNASPSLMRIRGELASIEKSISRTLQGILRLAQSEGWVEQGVQPSVRDGRLVIPVSPAYKRKVKGIVHDESGTGKTVFIEPSEIVEANNRIRELEAAERREIIRILIEVCDGLRPHIGALVDCYEWIGLFDFIAAKAKLSNEWNAIIPILQPRPYMHWVKAIHPLLLRSLKAQGREVVPLDIALSAPDSRILIISGPNAGGKSVCLKTVGLLQYMLQSGIPTPLSPDSTAGIFAKLFIDIGDEQSIEDDLSTYSSHLKNMKHFARHTDGGTLLLIDEFGGGTEPQIGGAIAEALLHRFNEQQGFGIVTTHYQNLKSYAEETRGLVNGAMLYDRHEMRPLFRLSIGRPGSSFAIEIARKIGLPEEVIAEATKKVGTSYIDMDKYLQDIVRDKRYWEGKRANIRKEEKRLEEAADQYENRLEAIRQERRQILDEARRQAAEMLSESSSRIEKTIRDIREAQAEREKTLRARQELNAFKEELNKEDAEKEERINREIEKIKRRKKRKQEKEETRPPEPLKKALPTEQPKPATLQVGDTVRITGQSATGTILELNGREATIALGMIKTTVALDRLEPARPSKEKKTENQQTPSAQMIVDQIHDKRLDFKQDIDLRGMRANDAVQAVMYFIDDAIQLGIPRVRILHGTGTGALRTVIRQYLATVNGVIRFADEHVQFGGAGITVVELD</sequence>
<dbReference type="PANTHER" id="PTHR48466:SF2">
    <property type="entry name" value="OS10G0509000 PROTEIN"/>
    <property type="match status" value="1"/>
</dbReference>
<dbReference type="SUPFAM" id="SSF160443">
    <property type="entry name" value="SMR domain-like"/>
    <property type="match status" value="1"/>
</dbReference>
<dbReference type="SMART" id="SM00463">
    <property type="entry name" value="SMR"/>
    <property type="match status" value="1"/>
</dbReference>
<dbReference type="GO" id="GO:0016887">
    <property type="term" value="F:ATP hydrolysis activity"/>
    <property type="evidence" value="ECO:0007669"/>
    <property type="project" value="InterPro"/>
</dbReference>
<feature type="domain" description="Smr" evidence="11">
    <location>
        <begin position="763"/>
        <end position="838"/>
    </location>
</feature>
<evidence type="ECO:0000259" key="11">
    <source>
        <dbReference type="PROSITE" id="PS50828"/>
    </source>
</evidence>
<dbReference type="GO" id="GO:0045910">
    <property type="term" value="P:negative regulation of DNA recombination"/>
    <property type="evidence" value="ECO:0007669"/>
    <property type="project" value="InterPro"/>
</dbReference>
<dbReference type="PROSITE" id="PS50828">
    <property type="entry name" value="SMR"/>
    <property type="match status" value="1"/>
</dbReference>
<dbReference type="Pfam" id="PF01713">
    <property type="entry name" value="Smr"/>
    <property type="match status" value="1"/>
</dbReference>
<comment type="function">
    <text evidence="9">Acts as a ribosome collision sensor, splitting the ribosome into its 2 subunits. Detects stalled/collided 70S ribosomes which it binds and splits by an ATP-hydrolysis driven conformational change. Acts upstream of the ribosome quality control system (RQC), a ribosome-associated complex that mediates the extraction of incompletely synthesized nascent chains from stalled ribosomes and their subsequent degradation. Probably generates substrates for RQC.</text>
</comment>
<dbReference type="InterPro" id="IPR046893">
    <property type="entry name" value="MSSS"/>
</dbReference>
<dbReference type="GO" id="GO:0006298">
    <property type="term" value="P:mismatch repair"/>
    <property type="evidence" value="ECO:0007669"/>
    <property type="project" value="InterPro"/>
</dbReference>
<dbReference type="SMART" id="SM00533">
    <property type="entry name" value="MUTSd"/>
    <property type="match status" value="1"/>
</dbReference>
<dbReference type="Proteomes" id="UP000245462">
    <property type="component" value="Unassembled WGS sequence"/>
</dbReference>
<keyword evidence="5 9" id="KW-0378">Hydrolase</keyword>
<dbReference type="PANTHER" id="PTHR48466">
    <property type="entry name" value="OS10G0509000 PROTEIN-RELATED"/>
    <property type="match status" value="1"/>
</dbReference>
<keyword evidence="4 9" id="KW-0255">Endonuclease</keyword>
<evidence type="ECO:0000256" key="7">
    <source>
        <dbReference type="ARBA" id="ARBA00022884"/>
    </source>
</evidence>
<protein>
    <recommendedName>
        <fullName evidence="9">Endonuclease MutS2</fullName>
        <ecNumber evidence="9">3.1.-.-</ecNumber>
    </recommendedName>
    <alternativeName>
        <fullName evidence="9">Ribosome-associated protein quality control-upstream factor</fullName>
        <shortName evidence="9">RQC-upstream factor</shortName>
        <shortName evidence="9">RqcU</shortName>
        <ecNumber evidence="9">3.6.4.-</ecNumber>
    </alternativeName>
</protein>
<evidence type="ECO:0000256" key="10">
    <source>
        <dbReference type="SAM" id="MobiDB-lite"/>
    </source>
</evidence>
<name>A0A2U1FJE8_9PORP</name>
<keyword evidence="2 9" id="KW-0699">rRNA-binding</keyword>
<accession>A0A2U1FJE8</accession>
<feature type="compositionally biased region" description="Basic and acidic residues" evidence="10">
    <location>
        <begin position="660"/>
        <end position="672"/>
    </location>
</feature>
<dbReference type="AlphaFoldDB" id="A0A2U1FJE8"/>
<dbReference type="GO" id="GO:0140664">
    <property type="term" value="F:ATP-dependent DNA damage sensor activity"/>
    <property type="evidence" value="ECO:0007669"/>
    <property type="project" value="InterPro"/>
</dbReference>
<feature type="region of interest" description="Disordered" evidence="10">
    <location>
        <begin position="653"/>
        <end position="685"/>
    </location>
</feature>
<comment type="caution">
    <text evidence="12">The sequence shown here is derived from an EMBL/GenBank/DDBJ whole genome shotgun (WGS) entry which is preliminary data.</text>
</comment>
<keyword evidence="13" id="KW-1185">Reference proteome</keyword>
<organism evidence="12 13">
    <name type="scientific">Porphyromonas loveana</name>
    <dbReference type="NCBI Taxonomy" id="1884669"/>
    <lineage>
        <taxon>Bacteria</taxon>
        <taxon>Pseudomonadati</taxon>
        <taxon>Bacteroidota</taxon>
        <taxon>Bacteroidia</taxon>
        <taxon>Bacteroidales</taxon>
        <taxon>Porphyromonadaceae</taxon>
        <taxon>Porphyromonas</taxon>
    </lineage>
</organism>
<dbReference type="HAMAP" id="MF_00092">
    <property type="entry name" value="MutS2"/>
    <property type="match status" value="1"/>
</dbReference>
<dbReference type="Pfam" id="PF20297">
    <property type="entry name" value="MSSS"/>
    <property type="match status" value="1"/>
</dbReference>
<evidence type="ECO:0000256" key="6">
    <source>
        <dbReference type="ARBA" id="ARBA00022840"/>
    </source>
</evidence>
<dbReference type="GO" id="GO:0019843">
    <property type="term" value="F:rRNA binding"/>
    <property type="evidence" value="ECO:0007669"/>
    <property type="project" value="UniProtKB-UniRule"/>
</dbReference>
<dbReference type="Gene3D" id="3.30.1370.110">
    <property type="match status" value="1"/>
</dbReference>
<dbReference type="OrthoDB" id="9808166at2"/>
<evidence type="ECO:0000313" key="13">
    <source>
        <dbReference type="Proteomes" id="UP000245462"/>
    </source>
</evidence>
<feature type="binding site" evidence="9">
    <location>
        <begin position="351"/>
        <end position="358"/>
    </location>
    <ligand>
        <name>ATP</name>
        <dbReference type="ChEBI" id="CHEBI:30616"/>
    </ligand>
</feature>
<dbReference type="GO" id="GO:0005524">
    <property type="term" value="F:ATP binding"/>
    <property type="evidence" value="ECO:0007669"/>
    <property type="project" value="UniProtKB-UniRule"/>
</dbReference>
<dbReference type="EC" id="3.1.-.-" evidence="9"/>
<keyword evidence="1 9" id="KW-0540">Nuclease</keyword>
<dbReference type="InterPro" id="IPR002625">
    <property type="entry name" value="Smr_dom"/>
</dbReference>
<dbReference type="EMBL" id="QEKY01000005">
    <property type="protein sequence ID" value="PVZ12130.1"/>
    <property type="molecule type" value="Genomic_DNA"/>
</dbReference>
<dbReference type="SUPFAM" id="SSF48334">
    <property type="entry name" value="DNA repair protein MutS, domain III"/>
    <property type="match status" value="1"/>
</dbReference>
<dbReference type="Gene3D" id="3.40.50.300">
    <property type="entry name" value="P-loop containing nucleotide triphosphate hydrolases"/>
    <property type="match status" value="1"/>
</dbReference>
<dbReference type="FunFam" id="3.30.1370.110:FF:000004">
    <property type="entry name" value="Endonuclease MutS2"/>
    <property type="match status" value="1"/>
</dbReference>
<dbReference type="NCBIfam" id="TIGR01069">
    <property type="entry name" value="mutS2"/>
    <property type="match status" value="1"/>
</dbReference>
<comment type="subunit">
    <text evidence="9">Homodimer. Binds to stalled ribosomes, contacting rRNA.</text>
</comment>
<comment type="function">
    <text evidence="9">Endonuclease that is involved in the suppression of homologous recombination and thus may have a key role in the control of bacterial genetic diversity.</text>
</comment>
<dbReference type="InterPro" id="IPR005747">
    <property type="entry name" value="MutS2"/>
</dbReference>
<keyword evidence="7 9" id="KW-0694">RNA-binding</keyword>
<dbReference type="InterPro" id="IPR000432">
    <property type="entry name" value="DNA_mismatch_repair_MutS_C"/>
</dbReference>
<dbReference type="GO" id="GO:0043023">
    <property type="term" value="F:ribosomal large subunit binding"/>
    <property type="evidence" value="ECO:0007669"/>
    <property type="project" value="UniProtKB-UniRule"/>
</dbReference>
<dbReference type="SMART" id="SM00534">
    <property type="entry name" value="MUTSac"/>
    <property type="match status" value="1"/>
</dbReference>
<dbReference type="EC" id="3.6.4.-" evidence="9"/>
<proteinExistence type="inferred from homology"/>
<evidence type="ECO:0000256" key="1">
    <source>
        <dbReference type="ARBA" id="ARBA00022722"/>
    </source>
</evidence>
<comment type="similarity">
    <text evidence="9">Belongs to the DNA mismatch repair MutS family. MutS2 subfamily.</text>
</comment>
<reference evidence="12 13" key="1">
    <citation type="submission" date="2018-04" db="EMBL/GenBank/DDBJ databases">
        <title>Genomic Encyclopedia of Type Strains, Phase IV (KMG-IV): sequencing the most valuable type-strain genomes for metagenomic binning, comparative biology and taxonomic classification.</title>
        <authorList>
            <person name="Goeker M."/>
        </authorList>
    </citation>
    <scope>NUCLEOTIDE SEQUENCE [LARGE SCALE GENOMIC DNA]</scope>
    <source>
        <strain evidence="12 13">DSM 28520</strain>
    </source>
</reference>
<dbReference type="CDD" id="cd06503">
    <property type="entry name" value="ATP-synt_Fo_b"/>
    <property type="match status" value="1"/>
</dbReference>
<evidence type="ECO:0000256" key="9">
    <source>
        <dbReference type="HAMAP-Rule" id="MF_00092"/>
    </source>
</evidence>
<dbReference type="GO" id="GO:0030983">
    <property type="term" value="F:mismatched DNA binding"/>
    <property type="evidence" value="ECO:0007669"/>
    <property type="project" value="InterPro"/>
</dbReference>
<dbReference type="InterPro" id="IPR045076">
    <property type="entry name" value="MutS"/>
</dbReference>
<keyword evidence="8 9" id="KW-0238">DNA-binding</keyword>
<evidence type="ECO:0000256" key="5">
    <source>
        <dbReference type="ARBA" id="ARBA00022801"/>
    </source>
</evidence>
<evidence type="ECO:0000313" key="12">
    <source>
        <dbReference type="EMBL" id="PVZ12130.1"/>
    </source>
</evidence>
<evidence type="ECO:0000256" key="8">
    <source>
        <dbReference type="ARBA" id="ARBA00023125"/>
    </source>
</evidence>
<dbReference type="GO" id="GO:0072344">
    <property type="term" value="P:rescue of stalled ribosome"/>
    <property type="evidence" value="ECO:0007669"/>
    <property type="project" value="UniProtKB-UniRule"/>
</dbReference>
<gene>
    <name evidence="9" type="primary">mutS2</name>
    <name evidence="9" type="synonym">rqcU</name>
    <name evidence="12" type="ORF">C7382_10513</name>
</gene>
<dbReference type="InterPro" id="IPR036063">
    <property type="entry name" value="Smr_dom_sf"/>
</dbReference>
<keyword evidence="3 9" id="KW-0547">Nucleotide-binding</keyword>
<dbReference type="InterPro" id="IPR036187">
    <property type="entry name" value="DNA_mismatch_repair_MutS_sf"/>
</dbReference>
<evidence type="ECO:0000256" key="2">
    <source>
        <dbReference type="ARBA" id="ARBA00022730"/>
    </source>
</evidence>
<evidence type="ECO:0000256" key="4">
    <source>
        <dbReference type="ARBA" id="ARBA00022759"/>
    </source>
</evidence>
<dbReference type="Pfam" id="PF00488">
    <property type="entry name" value="MutS_V"/>
    <property type="match status" value="1"/>
</dbReference>
<dbReference type="PIRSF" id="PIRSF005814">
    <property type="entry name" value="MutS_YshD"/>
    <property type="match status" value="1"/>
</dbReference>
<dbReference type="GO" id="GO:0004519">
    <property type="term" value="F:endonuclease activity"/>
    <property type="evidence" value="ECO:0007669"/>
    <property type="project" value="UniProtKB-UniRule"/>
</dbReference>
<dbReference type="InterPro" id="IPR027417">
    <property type="entry name" value="P-loop_NTPase"/>
</dbReference>
<dbReference type="SUPFAM" id="SSF52540">
    <property type="entry name" value="P-loop containing nucleoside triphosphate hydrolases"/>
    <property type="match status" value="1"/>
</dbReference>
<keyword evidence="6 9" id="KW-0067">ATP-binding</keyword>
<evidence type="ECO:0000256" key="3">
    <source>
        <dbReference type="ARBA" id="ARBA00022741"/>
    </source>
</evidence>